<sequence length="672" mass="76106">MLIVEDEYIIANDLELILHVAGYPVLGVADSVAEALTLIAQHRPDMVLLDIYLKGKETGIDLAKQLEDKGIPFIYISANDNKSVLEQVKATQPSGYIVKPFREKDILTTLEISRYRHAHSVEMRLREEKALQIGLTDALSAPENWEQKLLNAAKLLQPYVPFDFLTIQYQKNDINQSYNFYQIGFDEFKTLTLSDLQPMTGSTAEQLLAMQTGMQLTEPVRYNDEAFIEFCKLHRYGHVLAKSFRLQSGLAMPLQMKGNDSFVILFLSRKADVYRTSHLTLLERLEQPIVLMLERVLAFEEVARLSEQLQREKNYLQEEVKTTANFEEIIGRSQSLLRVFEQVNQVAYTDTTVLILGESGTGKELIARAIHDLSPRKGKILVKINCAALPATLIESELFGHEKGAFTGAFEKRIGKFELAQEGTIFLDEIGELPLELQAKLLRVLQEKEIERIGGKTPIKTDVRIIAATNRNLEKEVAEGRFRMDLYFRLATFPISLPALRERQEDIPLLAHFFAQKSARKMGKTFRGINPQVLAELVNYAWPGNIRELENVMEQAVILNNGQTPLELGRPLVNNLFMSSKSALPPESGIRDNNQSIIPPPKDLHDVKQIQQQTEREYILAVLQRTNGRIRGSNGAAELLNLKPTTLEYRMDKLGIRKTLSVEPNSPLADPD</sequence>
<keyword evidence="5" id="KW-0804">Transcription</keyword>
<evidence type="ECO:0000256" key="1">
    <source>
        <dbReference type="ARBA" id="ARBA00022741"/>
    </source>
</evidence>
<dbReference type="Pfam" id="PF02954">
    <property type="entry name" value="HTH_8"/>
    <property type="match status" value="1"/>
</dbReference>
<dbReference type="Proteomes" id="UP000664795">
    <property type="component" value="Unassembled WGS sequence"/>
</dbReference>
<dbReference type="AlphaFoldDB" id="A0A939G497"/>
<dbReference type="GO" id="GO:0005524">
    <property type="term" value="F:ATP binding"/>
    <property type="evidence" value="ECO:0007669"/>
    <property type="project" value="UniProtKB-KW"/>
</dbReference>
<dbReference type="SMART" id="SM00448">
    <property type="entry name" value="REC"/>
    <property type="match status" value="1"/>
</dbReference>
<dbReference type="GO" id="GO:0000160">
    <property type="term" value="P:phosphorelay signal transduction system"/>
    <property type="evidence" value="ECO:0007669"/>
    <property type="project" value="InterPro"/>
</dbReference>
<dbReference type="PROSITE" id="PS00688">
    <property type="entry name" value="SIGMA54_INTERACT_3"/>
    <property type="match status" value="1"/>
</dbReference>
<dbReference type="SUPFAM" id="SSF46689">
    <property type="entry name" value="Homeodomain-like"/>
    <property type="match status" value="1"/>
</dbReference>
<keyword evidence="4" id="KW-0238">DNA-binding</keyword>
<dbReference type="SMART" id="SM00382">
    <property type="entry name" value="AAA"/>
    <property type="match status" value="1"/>
</dbReference>
<evidence type="ECO:0000256" key="3">
    <source>
        <dbReference type="ARBA" id="ARBA00023015"/>
    </source>
</evidence>
<dbReference type="InterPro" id="IPR009057">
    <property type="entry name" value="Homeodomain-like_sf"/>
</dbReference>
<dbReference type="FunFam" id="3.40.50.300:FF:000006">
    <property type="entry name" value="DNA-binding transcriptional regulator NtrC"/>
    <property type="match status" value="1"/>
</dbReference>
<evidence type="ECO:0000259" key="8">
    <source>
        <dbReference type="PROSITE" id="PS50110"/>
    </source>
</evidence>
<feature type="modified residue" description="4-aspartylphosphate" evidence="6">
    <location>
        <position position="50"/>
    </location>
</feature>
<dbReference type="Gene3D" id="1.10.10.60">
    <property type="entry name" value="Homeodomain-like"/>
    <property type="match status" value="1"/>
</dbReference>
<dbReference type="PROSITE" id="PS50110">
    <property type="entry name" value="RESPONSE_REGULATORY"/>
    <property type="match status" value="1"/>
</dbReference>
<evidence type="ECO:0000256" key="5">
    <source>
        <dbReference type="ARBA" id="ARBA00023163"/>
    </source>
</evidence>
<dbReference type="InterPro" id="IPR027417">
    <property type="entry name" value="P-loop_NTPase"/>
</dbReference>
<proteinExistence type="predicted"/>
<dbReference type="PANTHER" id="PTHR32071">
    <property type="entry name" value="TRANSCRIPTIONAL REGULATORY PROTEIN"/>
    <property type="match status" value="1"/>
</dbReference>
<feature type="domain" description="Sigma-54 factor interaction" evidence="7">
    <location>
        <begin position="329"/>
        <end position="558"/>
    </location>
</feature>
<accession>A0A939G497</accession>
<dbReference type="SUPFAM" id="SSF52172">
    <property type="entry name" value="CheY-like"/>
    <property type="match status" value="1"/>
</dbReference>
<keyword evidence="6" id="KW-0597">Phosphoprotein</keyword>
<dbReference type="EMBL" id="JAFMYU010000008">
    <property type="protein sequence ID" value="MBO0931819.1"/>
    <property type="molecule type" value="Genomic_DNA"/>
</dbReference>
<evidence type="ECO:0000256" key="4">
    <source>
        <dbReference type="ARBA" id="ARBA00023125"/>
    </source>
</evidence>
<dbReference type="GO" id="GO:0006355">
    <property type="term" value="P:regulation of DNA-templated transcription"/>
    <property type="evidence" value="ECO:0007669"/>
    <property type="project" value="InterPro"/>
</dbReference>
<protein>
    <submittedName>
        <fullName evidence="9">Sigma 54-interacting transcriptional regulator</fullName>
    </submittedName>
</protein>
<evidence type="ECO:0000256" key="2">
    <source>
        <dbReference type="ARBA" id="ARBA00022840"/>
    </source>
</evidence>
<dbReference type="Pfam" id="PF00072">
    <property type="entry name" value="Response_reg"/>
    <property type="match status" value="1"/>
</dbReference>
<evidence type="ECO:0000313" key="9">
    <source>
        <dbReference type="EMBL" id="MBO0931819.1"/>
    </source>
</evidence>
<dbReference type="PROSITE" id="PS50045">
    <property type="entry name" value="SIGMA54_INTERACT_4"/>
    <property type="match status" value="1"/>
</dbReference>
<organism evidence="9 10">
    <name type="scientific">Fibrella aquatilis</name>
    <dbReference type="NCBI Taxonomy" id="2817059"/>
    <lineage>
        <taxon>Bacteria</taxon>
        <taxon>Pseudomonadati</taxon>
        <taxon>Bacteroidota</taxon>
        <taxon>Cytophagia</taxon>
        <taxon>Cytophagales</taxon>
        <taxon>Spirosomataceae</taxon>
        <taxon>Fibrella</taxon>
    </lineage>
</organism>
<dbReference type="InterPro" id="IPR025662">
    <property type="entry name" value="Sigma_54_int_dom_ATP-bd_1"/>
</dbReference>
<gene>
    <name evidence="9" type="ORF">J2I48_12490</name>
</gene>
<dbReference type="InterPro" id="IPR058031">
    <property type="entry name" value="AAA_lid_NorR"/>
</dbReference>
<keyword evidence="3" id="KW-0805">Transcription regulation</keyword>
<keyword evidence="1" id="KW-0547">Nucleotide-binding</keyword>
<dbReference type="Gene3D" id="3.40.50.300">
    <property type="entry name" value="P-loop containing nucleotide triphosphate hydrolases"/>
    <property type="match status" value="1"/>
</dbReference>
<dbReference type="Pfam" id="PF00158">
    <property type="entry name" value="Sigma54_activat"/>
    <property type="match status" value="1"/>
</dbReference>
<dbReference type="GO" id="GO:0043565">
    <property type="term" value="F:sequence-specific DNA binding"/>
    <property type="evidence" value="ECO:0007669"/>
    <property type="project" value="InterPro"/>
</dbReference>
<feature type="domain" description="Response regulatory" evidence="8">
    <location>
        <begin position="1"/>
        <end position="114"/>
    </location>
</feature>
<dbReference type="InterPro" id="IPR003593">
    <property type="entry name" value="AAA+_ATPase"/>
</dbReference>
<evidence type="ECO:0000259" key="7">
    <source>
        <dbReference type="PROSITE" id="PS50045"/>
    </source>
</evidence>
<dbReference type="InterPro" id="IPR002197">
    <property type="entry name" value="HTH_Fis"/>
</dbReference>
<dbReference type="Gene3D" id="3.40.50.2300">
    <property type="match status" value="1"/>
</dbReference>
<reference evidence="9 10" key="1">
    <citation type="submission" date="2021-03" db="EMBL/GenBank/DDBJ databases">
        <title>Fibrella sp. HMF5036 genome sequencing and assembly.</title>
        <authorList>
            <person name="Kang H."/>
            <person name="Kim H."/>
            <person name="Bae S."/>
            <person name="Joh K."/>
        </authorList>
    </citation>
    <scope>NUCLEOTIDE SEQUENCE [LARGE SCALE GENOMIC DNA]</scope>
    <source>
        <strain evidence="9 10">HMF5036</strain>
    </source>
</reference>
<dbReference type="CDD" id="cd00009">
    <property type="entry name" value="AAA"/>
    <property type="match status" value="1"/>
</dbReference>
<keyword evidence="2" id="KW-0067">ATP-binding</keyword>
<dbReference type="CDD" id="cd17534">
    <property type="entry name" value="REC_DC-like"/>
    <property type="match status" value="1"/>
</dbReference>
<dbReference type="InterPro" id="IPR025944">
    <property type="entry name" value="Sigma_54_int_dom_CS"/>
</dbReference>
<dbReference type="Pfam" id="PF25601">
    <property type="entry name" value="AAA_lid_14"/>
    <property type="match status" value="1"/>
</dbReference>
<keyword evidence="10" id="KW-1185">Reference proteome</keyword>
<dbReference type="PANTHER" id="PTHR32071:SF117">
    <property type="entry name" value="PTS-DEPENDENT DIHYDROXYACETONE KINASE OPERON REGULATORY PROTEIN-RELATED"/>
    <property type="match status" value="1"/>
</dbReference>
<dbReference type="InterPro" id="IPR011006">
    <property type="entry name" value="CheY-like_superfamily"/>
</dbReference>
<dbReference type="PROSITE" id="PS00675">
    <property type="entry name" value="SIGMA54_INTERACT_1"/>
    <property type="match status" value="1"/>
</dbReference>
<dbReference type="InterPro" id="IPR025943">
    <property type="entry name" value="Sigma_54_int_dom_ATP-bd_2"/>
</dbReference>
<name>A0A939G497_9BACT</name>
<dbReference type="PROSITE" id="PS00676">
    <property type="entry name" value="SIGMA54_INTERACT_2"/>
    <property type="match status" value="1"/>
</dbReference>
<dbReference type="InterPro" id="IPR002078">
    <property type="entry name" value="Sigma_54_int"/>
</dbReference>
<comment type="caution">
    <text evidence="9">The sequence shown here is derived from an EMBL/GenBank/DDBJ whole genome shotgun (WGS) entry which is preliminary data.</text>
</comment>
<evidence type="ECO:0000256" key="6">
    <source>
        <dbReference type="PROSITE-ProRule" id="PRU00169"/>
    </source>
</evidence>
<dbReference type="SUPFAM" id="SSF55781">
    <property type="entry name" value="GAF domain-like"/>
    <property type="match status" value="1"/>
</dbReference>
<dbReference type="Gene3D" id="1.10.8.60">
    <property type="match status" value="1"/>
</dbReference>
<dbReference type="SUPFAM" id="SSF52540">
    <property type="entry name" value="P-loop containing nucleoside triphosphate hydrolases"/>
    <property type="match status" value="1"/>
</dbReference>
<dbReference type="InterPro" id="IPR001789">
    <property type="entry name" value="Sig_transdc_resp-reg_receiver"/>
</dbReference>
<evidence type="ECO:0000313" key="10">
    <source>
        <dbReference type="Proteomes" id="UP000664795"/>
    </source>
</evidence>